<name>G4TFM1_SERID</name>
<organism evidence="1 2">
    <name type="scientific">Serendipita indica (strain DSM 11827)</name>
    <name type="common">Root endophyte fungus</name>
    <name type="synonym">Piriformospora indica</name>
    <dbReference type="NCBI Taxonomy" id="1109443"/>
    <lineage>
        <taxon>Eukaryota</taxon>
        <taxon>Fungi</taxon>
        <taxon>Dikarya</taxon>
        <taxon>Basidiomycota</taxon>
        <taxon>Agaricomycotina</taxon>
        <taxon>Agaricomycetes</taxon>
        <taxon>Sebacinales</taxon>
        <taxon>Serendipitaceae</taxon>
        <taxon>Serendipita</taxon>
    </lineage>
</organism>
<dbReference type="Proteomes" id="UP000007148">
    <property type="component" value="Unassembled WGS sequence"/>
</dbReference>
<keyword evidence="2" id="KW-1185">Reference proteome</keyword>
<proteinExistence type="predicted"/>
<dbReference type="AlphaFoldDB" id="G4TFM1"/>
<accession>G4TFM1</accession>
<sequence length="431" mass="49667">MEPASLRAPVEIWRIIFHLYLGPSVPDVEQVASLQEFGALLSRSKIVRMYLKYEQARSTLSLVCRKWQQLADQMEGRRIVESCGDTSYVWPPNADISKADRIHYRPLSEQRTYRTVSNQRPRPDLYVRPIIQVGFSEPLAKTMMFESCYFVTPANTGVTCYQTSPVRALGIECSLGSISSDHYTLQAIYHPVFRQLTVLSLFIDFPFPPGPSPGNLVLRELKCLILRFSVNCSNQYGAHGTLSTWKFPGLKMLRLSGCFAADGQTEINEFFNRHGEHLEELDYSVRCHRIPHIVHEWKILHHLKTYYQDSLSQMAGNLRLLEDWVATHLQPLRIILNEAWMWECRNESTFYPTLQAHRMAISMVHFVLPHRWSYYAELFGPTKSTRGHLSMIEEMQSLLTVVEDAGTRVEDVLGQPHNSDSAAEFLKRLWS</sequence>
<evidence type="ECO:0008006" key="3">
    <source>
        <dbReference type="Google" id="ProtNLM"/>
    </source>
</evidence>
<dbReference type="InParanoid" id="G4TFM1"/>
<evidence type="ECO:0000313" key="1">
    <source>
        <dbReference type="EMBL" id="CCA70096.1"/>
    </source>
</evidence>
<dbReference type="EMBL" id="CAFZ01000072">
    <property type="protein sequence ID" value="CCA70096.1"/>
    <property type="molecule type" value="Genomic_DNA"/>
</dbReference>
<comment type="caution">
    <text evidence="1">The sequence shown here is derived from an EMBL/GenBank/DDBJ whole genome shotgun (WGS) entry which is preliminary data.</text>
</comment>
<dbReference type="HOGENOM" id="CLU_636331_0_0_1"/>
<evidence type="ECO:0000313" key="2">
    <source>
        <dbReference type="Proteomes" id="UP000007148"/>
    </source>
</evidence>
<reference evidence="1 2" key="1">
    <citation type="journal article" date="2011" name="PLoS Pathog.">
        <title>Endophytic Life Strategies Decoded by Genome and Transcriptome Analyses of the Mutualistic Root Symbiont Piriformospora indica.</title>
        <authorList>
            <person name="Zuccaro A."/>
            <person name="Lahrmann U."/>
            <person name="Guldener U."/>
            <person name="Langen G."/>
            <person name="Pfiffi S."/>
            <person name="Biedenkopf D."/>
            <person name="Wong P."/>
            <person name="Samans B."/>
            <person name="Grimm C."/>
            <person name="Basiewicz M."/>
            <person name="Murat C."/>
            <person name="Martin F."/>
            <person name="Kogel K.H."/>
        </authorList>
    </citation>
    <scope>NUCLEOTIDE SEQUENCE [LARGE SCALE GENOMIC DNA]</scope>
    <source>
        <strain evidence="1 2">DSM 11827</strain>
    </source>
</reference>
<protein>
    <recommendedName>
        <fullName evidence="3">F-box domain-containing protein</fullName>
    </recommendedName>
</protein>
<gene>
    <name evidence="1" type="ORF">PIIN_04036</name>
</gene>